<dbReference type="EMBL" id="JADEYS010000018">
    <property type="protein sequence ID" value="MBE9398783.1"/>
    <property type="molecule type" value="Genomic_DNA"/>
</dbReference>
<dbReference type="PANTHER" id="PTHR34071">
    <property type="entry name" value="5-NITROIMIDAZOLE ANTIBIOTICS RESISTANCE PROTEIN, NIMA-FAMILY-RELATED PROTEIN-RELATED"/>
    <property type="match status" value="1"/>
</dbReference>
<proteinExistence type="predicted"/>
<dbReference type="RefSeq" id="WP_193954479.1">
    <property type="nucleotide sequence ID" value="NZ_JADEYS010000018.1"/>
</dbReference>
<accession>A0A8J7FJ45</accession>
<sequence>MKPIDITDRTRVRRGPKKACYNRETIYSILDEAYVCHLGATMHGTAAVQPNFHWRIGDRLYIHGSIKNGLFQSIIRGETTCITVTLLDGLVFAKSAFHHSANFRSVMLYGKGDVVEESEHKRFALDQMLEKFSRGRSEEARKPNDTEMKATVVISFPIEEVSAKIRTGGPIDDAEDADYPTWSGIKPVSTHIGDLQPD</sequence>
<evidence type="ECO:0000313" key="1">
    <source>
        <dbReference type="EMBL" id="MBE9398783.1"/>
    </source>
</evidence>
<dbReference type="InterPro" id="IPR012349">
    <property type="entry name" value="Split_barrel_FMN-bd"/>
</dbReference>
<dbReference type="Pfam" id="PF12900">
    <property type="entry name" value="Pyridox_ox_2"/>
    <property type="match status" value="1"/>
</dbReference>
<comment type="caution">
    <text evidence="1">The sequence shown here is derived from an EMBL/GenBank/DDBJ whole genome shotgun (WGS) entry which is preliminary data.</text>
</comment>
<dbReference type="SUPFAM" id="SSF50475">
    <property type="entry name" value="FMN-binding split barrel"/>
    <property type="match status" value="1"/>
</dbReference>
<dbReference type="Gene3D" id="2.30.110.10">
    <property type="entry name" value="Electron Transport, Fmn-binding Protein, Chain A"/>
    <property type="match status" value="1"/>
</dbReference>
<dbReference type="InterPro" id="IPR024747">
    <property type="entry name" value="Pyridox_Oxase-rel"/>
</dbReference>
<organism evidence="1 2">
    <name type="scientific">Pontibacterium sinense</name>
    <dbReference type="NCBI Taxonomy" id="2781979"/>
    <lineage>
        <taxon>Bacteria</taxon>
        <taxon>Pseudomonadati</taxon>
        <taxon>Pseudomonadota</taxon>
        <taxon>Gammaproteobacteria</taxon>
        <taxon>Oceanospirillales</taxon>
        <taxon>Oceanospirillaceae</taxon>
        <taxon>Pontibacterium</taxon>
    </lineage>
</organism>
<dbReference type="Proteomes" id="UP000640333">
    <property type="component" value="Unassembled WGS sequence"/>
</dbReference>
<name>A0A8J7FJ45_9GAMM</name>
<gene>
    <name evidence="1" type="ORF">IOQ59_16100</name>
</gene>
<dbReference type="AlphaFoldDB" id="A0A8J7FJ45"/>
<reference evidence="1" key="1">
    <citation type="submission" date="2020-10" db="EMBL/GenBank/DDBJ databases">
        <title>Bacterium isolated from coastal waters sediment.</title>
        <authorList>
            <person name="Chen R.-J."/>
            <person name="Lu D.-C."/>
            <person name="Zhu K.-L."/>
            <person name="Du Z.-J."/>
        </authorList>
    </citation>
    <scope>NUCLEOTIDE SEQUENCE</scope>
    <source>
        <strain evidence="1">N1Y112</strain>
    </source>
</reference>
<dbReference type="PANTHER" id="PTHR34071:SF2">
    <property type="entry name" value="FLAVIN-NUCLEOTIDE-BINDING PROTEIN"/>
    <property type="match status" value="1"/>
</dbReference>
<protein>
    <submittedName>
        <fullName evidence="1">Pyridoxamine 5'-phosphate oxidase family protein</fullName>
    </submittedName>
</protein>
<evidence type="ECO:0000313" key="2">
    <source>
        <dbReference type="Proteomes" id="UP000640333"/>
    </source>
</evidence>
<keyword evidence="2" id="KW-1185">Reference proteome</keyword>